<sequence length="324" mass="36273">MVLVSVIIPTYNREETVSRAIDSVLAQTHEELEVVVVDDGSTDDTESVLESYDDDRVRPISHETNRGANVARNTGIEHARGKYVAFLDSDDEWKPEKLEAQLDVLEKRSEEWVAAYCDFTFELPSPVDRLRGLAADVLSRADDQPQMEGGEELIGEILADNVHTGAGSTLIVRTDVARTVDGFDETLDRFQDPEFVLRILEEGKLAYVDEPLVVREETGTPPADTIRRADEQYLSLYAEDVDRFEAAGYEIRSSHDLVLAKSYFSEGRPVRGSWHLARARPATRHVPGVIWSAVSGVRRRPGPFFIIGFVLLAALIGNWFGRRS</sequence>
<feature type="transmembrane region" description="Helical" evidence="1">
    <location>
        <begin position="302"/>
        <end position="321"/>
    </location>
</feature>
<dbReference type="GeneID" id="14402902"/>
<dbReference type="HOGENOM" id="CLU_025996_0_5_2"/>
<name>L0K3J3_9EURY</name>
<dbReference type="Pfam" id="PF00535">
    <property type="entry name" value="Glycos_transf_2"/>
    <property type="match status" value="1"/>
</dbReference>
<keyword evidence="1" id="KW-0812">Transmembrane</keyword>
<dbReference type="Gene3D" id="3.90.550.10">
    <property type="entry name" value="Spore Coat Polysaccharide Biosynthesis Protein SpsA, Chain A"/>
    <property type="match status" value="1"/>
</dbReference>
<dbReference type="EMBL" id="CP003929">
    <property type="protein sequence ID" value="AGB39591.1"/>
    <property type="molecule type" value="Genomic_DNA"/>
</dbReference>
<dbReference type="SUPFAM" id="SSF53448">
    <property type="entry name" value="Nucleotide-diphospho-sugar transferases"/>
    <property type="match status" value="1"/>
</dbReference>
<evidence type="ECO:0000313" key="3">
    <source>
        <dbReference type="EMBL" id="AGB39591.1"/>
    </source>
</evidence>
<dbReference type="AlphaFoldDB" id="L0K3J3"/>
<dbReference type="STRING" id="694430.Natoc_3891"/>
<accession>L0K3J3</accession>
<dbReference type="KEGG" id="nou:Natoc_3891"/>
<dbReference type="PANTHER" id="PTHR43685">
    <property type="entry name" value="GLYCOSYLTRANSFERASE"/>
    <property type="match status" value="1"/>
</dbReference>
<keyword evidence="3" id="KW-0808">Transferase</keyword>
<dbReference type="RefSeq" id="WP_015323025.1">
    <property type="nucleotide sequence ID" value="NC_019974.1"/>
</dbReference>
<proteinExistence type="predicted"/>
<evidence type="ECO:0000256" key="1">
    <source>
        <dbReference type="SAM" id="Phobius"/>
    </source>
</evidence>
<dbReference type="Proteomes" id="UP000010878">
    <property type="component" value="Chromosome"/>
</dbReference>
<keyword evidence="1" id="KW-0472">Membrane</keyword>
<organism evidence="3 4">
    <name type="scientific">Natronococcus occultus SP4</name>
    <dbReference type="NCBI Taxonomy" id="694430"/>
    <lineage>
        <taxon>Archaea</taxon>
        <taxon>Methanobacteriati</taxon>
        <taxon>Methanobacteriota</taxon>
        <taxon>Stenosarchaea group</taxon>
        <taxon>Halobacteria</taxon>
        <taxon>Halobacteriales</taxon>
        <taxon>Natrialbaceae</taxon>
        <taxon>Natronococcus</taxon>
    </lineage>
</organism>
<dbReference type="CDD" id="cd00761">
    <property type="entry name" value="Glyco_tranf_GTA_type"/>
    <property type="match status" value="1"/>
</dbReference>
<dbReference type="eggNOG" id="arCOG01381">
    <property type="taxonomic scope" value="Archaea"/>
</dbReference>
<evidence type="ECO:0000259" key="2">
    <source>
        <dbReference type="Pfam" id="PF00535"/>
    </source>
</evidence>
<dbReference type="PANTHER" id="PTHR43685:SF2">
    <property type="entry name" value="GLYCOSYLTRANSFERASE 2-LIKE DOMAIN-CONTAINING PROTEIN"/>
    <property type="match status" value="1"/>
</dbReference>
<reference evidence="3 4" key="1">
    <citation type="submission" date="2012-11" db="EMBL/GenBank/DDBJ databases">
        <title>FINISHED of Natronococcus occultus SP4, DSM 3396.</title>
        <authorList>
            <consortium name="DOE Joint Genome Institute"/>
            <person name="Eisen J."/>
            <person name="Huntemann M."/>
            <person name="Wei C.-L."/>
            <person name="Han J."/>
            <person name="Detter J.C."/>
            <person name="Han C."/>
            <person name="Tapia R."/>
            <person name="Chen A."/>
            <person name="Kyrpides N."/>
            <person name="Mavromatis K."/>
            <person name="Markowitz V."/>
            <person name="Szeto E."/>
            <person name="Ivanova N."/>
            <person name="Mikhailova N."/>
            <person name="Ovchinnikova G."/>
            <person name="Pagani I."/>
            <person name="Pati A."/>
            <person name="Goodwin L."/>
            <person name="Nordberg H.P."/>
            <person name="Cantor M.N."/>
            <person name="Hua S.X."/>
            <person name="Woyke T."/>
            <person name="Eisen J."/>
            <person name="Klenk H.-P."/>
            <person name="Klenk H.-P."/>
        </authorList>
    </citation>
    <scope>NUCLEOTIDE SEQUENCE [LARGE SCALE GENOMIC DNA]</scope>
    <source>
        <strain evidence="3 4">SP4</strain>
    </source>
</reference>
<dbReference type="InterPro" id="IPR001173">
    <property type="entry name" value="Glyco_trans_2-like"/>
</dbReference>
<gene>
    <name evidence="3" type="ORF">Natoc_3891</name>
</gene>
<dbReference type="GO" id="GO:0016740">
    <property type="term" value="F:transferase activity"/>
    <property type="evidence" value="ECO:0007669"/>
    <property type="project" value="UniProtKB-KW"/>
</dbReference>
<protein>
    <submittedName>
        <fullName evidence="3">Glycosyl transferase</fullName>
    </submittedName>
</protein>
<keyword evidence="1" id="KW-1133">Transmembrane helix</keyword>
<dbReference type="InterPro" id="IPR029044">
    <property type="entry name" value="Nucleotide-diphossugar_trans"/>
</dbReference>
<feature type="domain" description="Glycosyltransferase 2-like" evidence="2">
    <location>
        <begin position="5"/>
        <end position="109"/>
    </location>
</feature>
<dbReference type="InterPro" id="IPR050834">
    <property type="entry name" value="Glycosyltransf_2"/>
</dbReference>
<evidence type="ECO:0000313" key="4">
    <source>
        <dbReference type="Proteomes" id="UP000010878"/>
    </source>
</evidence>
<dbReference type="OrthoDB" id="46222at2157"/>
<keyword evidence="4" id="KW-1185">Reference proteome</keyword>